<evidence type="ECO:0000313" key="3">
    <source>
        <dbReference type="Proteomes" id="UP000004773"/>
    </source>
</evidence>
<comment type="caution">
    <text evidence="2">The sequence shown here is derived from an EMBL/GenBank/DDBJ whole genome shotgun (WGS) entry which is preliminary data.</text>
</comment>
<feature type="transmembrane region" description="Helical" evidence="1">
    <location>
        <begin position="7"/>
        <end position="28"/>
    </location>
</feature>
<protein>
    <recommendedName>
        <fullName evidence="4">Lipopolysaccharide assembly protein A domain-containing protein</fullName>
    </recommendedName>
</protein>
<sequence>MDNKLPYKVFGIVIAFVSIITFFIMNYNSVPVSFIFFTVKLPLTILFFVCFFIGMILASLYWRQKYKTLSKKYERTEKLLFTKEQLEEDKKE</sequence>
<keyword evidence="1" id="KW-1133">Transmembrane helix</keyword>
<keyword evidence="1" id="KW-0472">Membrane</keyword>
<gene>
    <name evidence="2" type="ORF">HMPREF0428_00231</name>
</gene>
<accession>A0AA87AQL2</accession>
<dbReference type="RefSeq" id="WP_003146067.1">
    <property type="nucleotide sequence ID" value="NZ_GL883582.1"/>
</dbReference>
<dbReference type="AlphaFoldDB" id="A0AA87AQL2"/>
<evidence type="ECO:0000256" key="1">
    <source>
        <dbReference type="SAM" id="Phobius"/>
    </source>
</evidence>
<feature type="transmembrane region" description="Helical" evidence="1">
    <location>
        <begin position="34"/>
        <end position="62"/>
    </location>
</feature>
<dbReference type="EMBL" id="ACRO01000003">
    <property type="protein sequence ID" value="EGF87356.1"/>
    <property type="molecule type" value="Genomic_DNA"/>
</dbReference>
<organism evidence="2 3">
    <name type="scientific">Gemella haemolysans M341</name>
    <dbReference type="NCBI Taxonomy" id="562981"/>
    <lineage>
        <taxon>Bacteria</taxon>
        <taxon>Bacillati</taxon>
        <taxon>Bacillota</taxon>
        <taxon>Bacilli</taxon>
        <taxon>Bacillales</taxon>
        <taxon>Gemellaceae</taxon>
        <taxon>Gemella</taxon>
    </lineage>
</organism>
<dbReference type="Proteomes" id="UP000004773">
    <property type="component" value="Unassembled WGS sequence"/>
</dbReference>
<name>A0AA87AQL2_9BACL</name>
<reference evidence="2 3" key="1">
    <citation type="submission" date="2011-03" db="EMBL/GenBank/DDBJ databases">
        <title>The Genome Sequence of Gemella haemolysans M341.</title>
        <authorList>
            <consortium name="The Broad Institute Genome Sequencing Platform"/>
            <consortium name="The Broad Institute Genome Sequencing Center for Infectious Disease"/>
            <person name="Earl A."/>
            <person name="Ward D."/>
            <person name="Feldgarden M."/>
            <person name="Gevers D."/>
            <person name="Sibley C.D."/>
            <person name="Field T.R."/>
            <person name="Grinwis M."/>
            <person name="Eshaghurshan C.S."/>
            <person name="Surette M.G."/>
            <person name="Young S.K."/>
            <person name="Zeng Q."/>
            <person name="Gargeya S."/>
            <person name="Fitzgerald M."/>
            <person name="Haas B."/>
            <person name="Abouelleil A."/>
            <person name="Alvarado L."/>
            <person name="Arachchi H.M."/>
            <person name="Berlin A."/>
            <person name="Brown A."/>
            <person name="Chapman S.B."/>
            <person name="Chen Z."/>
            <person name="Dunbar C."/>
            <person name="Freedman E."/>
            <person name="Gearin G."/>
            <person name="Gellesch M."/>
            <person name="Goldberg J."/>
            <person name="Griggs A."/>
            <person name="Gujja S."/>
            <person name="Heilman E.R."/>
            <person name="Heiman D."/>
            <person name="Howarth C."/>
            <person name="Larson L."/>
            <person name="Lui A."/>
            <person name="MacDonald P.J.P."/>
            <person name="Mehta T."/>
            <person name="Montmayeur A."/>
            <person name="Murphy C."/>
            <person name="Neiman D."/>
            <person name="Pearson M."/>
            <person name="Priest M."/>
            <person name="Roberts A."/>
            <person name="Saif S."/>
            <person name="Shea T."/>
            <person name="Shenoy N."/>
            <person name="Sisk P."/>
            <person name="Stolte C."/>
            <person name="Sykes S."/>
            <person name="White J."/>
            <person name="Yandava C."/>
            <person name="Wortman J."/>
            <person name="Nusbaum C."/>
            <person name="Birren B."/>
        </authorList>
    </citation>
    <scope>NUCLEOTIDE SEQUENCE [LARGE SCALE GENOMIC DNA]</scope>
    <source>
        <strain evidence="2 3">M341</strain>
    </source>
</reference>
<proteinExistence type="predicted"/>
<evidence type="ECO:0000313" key="2">
    <source>
        <dbReference type="EMBL" id="EGF87356.1"/>
    </source>
</evidence>
<keyword evidence="1" id="KW-0812">Transmembrane</keyword>
<evidence type="ECO:0008006" key="4">
    <source>
        <dbReference type="Google" id="ProtNLM"/>
    </source>
</evidence>